<evidence type="ECO:0000256" key="1">
    <source>
        <dbReference type="SAM" id="MobiDB-lite"/>
    </source>
</evidence>
<dbReference type="Proteomes" id="UP000070168">
    <property type="component" value="Unassembled WGS sequence"/>
</dbReference>
<sequence length="98" mass="10840">MEYVYSKGPRNMRSLIQAVSIFTNTISATISETLVPLYQDPSLLTFVGGTILILQFWGQDRDEDMLNNLPEGDVQASDHRKGQAQAQLEIAEVSPGRG</sequence>
<dbReference type="AlphaFoldDB" id="A0A135LDL2"/>
<comment type="caution">
    <text evidence="2">The sequence shown here is derived from an EMBL/GenBank/DDBJ whole genome shotgun (WGS) entry which is preliminary data.</text>
</comment>
<organism evidence="2 3">
    <name type="scientific">Penicillium patulum</name>
    <name type="common">Penicillium griseofulvum</name>
    <dbReference type="NCBI Taxonomy" id="5078"/>
    <lineage>
        <taxon>Eukaryota</taxon>
        <taxon>Fungi</taxon>
        <taxon>Dikarya</taxon>
        <taxon>Ascomycota</taxon>
        <taxon>Pezizomycotina</taxon>
        <taxon>Eurotiomycetes</taxon>
        <taxon>Eurotiomycetidae</taxon>
        <taxon>Eurotiales</taxon>
        <taxon>Aspergillaceae</taxon>
        <taxon>Penicillium</taxon>
    </lineage>
</organism>
<keyword evidence="3" id="KW-1185">Reference proteome</keyword>
<reference evidence="2 3" key="1">
    <citation type="journal article" date="2016" name="BMC Genomics">
        <title>Genome sequencing and secondary metabolism of the postharvest pathogen Penicillium griseofulvum.</title>
        <authorList>
            <person name="Banani H."/>
            <person name="Marcet-Houben M."/>
            <person name="Ballester A.R."/>
            <person name="Abbruscato P."/>
            <person name="Gonzalez-Candelas L."/>
            <person name="Gabaldon T."/>
            <person name="Spadaro D."/>
        </authorList>
    </citation>
    <scope>NUCLEOTIDE SEQUENCE [LARGE SCALE GENOMIC DNA]</scope>
    <source>
        <strain evidence="2 3">PG3</strain>
    </source>
</reference>
<evidence type="ECO:0000313" key="3">
    <source>
        <dbReference type="Proteomes" id="UP000070168"/>
    </source>
</evidence>
<protein>
    <recommendedName>
        <fullName evidence="4">Major facilitator superfamily domain, general substrate transporter</fullName>
    </recommendedName>
</protein>
<gene>
    <name evidence="2" type="ORF">PGRI_038120</name>
</gene>
<accession>A0A135LDL2</accession>
<dbReference type="RefSeq" id="XP_040645602.1">
    <property type="nucleotide sequence ID" value="XM_040791525.1"/>
</dbReference>
<evidence type="ECO:0008006" key="4">
    <source>
        <dbReference type="Google" id="ProtNLM"/>
    </source>
</evidence>
<feature type="region of interest" description="Disordered" evidence="1">
    <location>
        <begin position="67"/>
        <end position="98"/>
    </location>
</feature>
<proteinExistence type="predicted"/>
<dbReference type="OrthoDB" id="4366347at2759"/>
<dbReference type="EMBL" id="LHQR01000067">
    <property type="protein sequence ID" value="KXG47066.1"/>
    <property type="molecule type" value="Genomic_DNA"/>
</dbReference>
<dbReference type="GeneID" id="63706825"/>
<name>A0A135LDL2_PENPA</name>
<evidence type="ECO:0000313" key="2">
    <source>
        <dbReference type="EMBL" id="KXG47066.1"/>
    </source>
</evidence>